<dbReference type="EMBL" id="NIOF01000012">
    <property type="protein sequence ID" value="OWQ85653.1"/>
    <property type="molecule type" value="Genomic_DNA"/>
</dbReference>
<dbReference type="OrthoDB" id="184009at2"/>
<reference evidence="2 3" key="1">
    <citation type="journal article" date="2008" name="Int. J. Syst. Evol. Microbiol.">
        <title>Description of Roseateles aquatilis sp. nov. and Roseateles terrae sp. nov., in the class Betaproteobacteria, and emended description of the genus Roseateles.</title>
        <authorList>
            <person name="Gomila M."/>
            <person name="Bowien B."/>
            <person name="Falsen E."/>
            <person name="Moore E.R."/>
            <person name="Lalucat J."/>
        </authorList>
    </citation>
    <scope>NUCLEOTIDE SEQUENCE [LARGE SCALE GENOMIC DNA]</scope>
    <source>
        <strain evidence="2 3">CCUG 48205</strain>
    </source>
</reference>
<dbReference type="Pfam" id="PF12679">
    <property type="entry name" value="ABC2_membrane_2"/>
    <property type="match status" value="1"/>
</dbReference>
<dbReference type="Pfam" id="PF12040">
    <property type="entry name" value="DUF3526"/>
    <property type="match status" value="1"/>
</dbReference>
<feature type="transmembrane region" description="Helical" evidence="1">
    <location>
        <begin position="19"/>
        <end position="37"/>
    </location>
</feature>
<proteinExistence type="predicted"/>
<dbReference type="Proteomes" id="UP000197468">
    <property type="component" value="Unassembled WGS sequence"/>
</dbReference>
<sequence>MIAAVTLAETRALLRDGRLWGLGLALMLLFVVMLATASQQRQRAEQERHQVELAARAQWDHQGEKHPHRAAHFGLYAFKPRSALASLDPGIDAHAGQALWLEPHKRNLALFAPAVDAAPSLGLGDPVPAFILLALVPLLVVLLGHGSVTRERETDTLRMLHACGMPGRPLLVGKWLGLSAGLAIVLAPALAMGAWLIVDRHNVLQAALLLAALVTYLGIWAALTVLVSARCQTSRGALLVLIALWVGAVFVVPRLGAAIVERIDPLPTGEAFWSAIHRDIEQGLPGDSDARQRLKAFDARLLTEHGVTRPEDLPVGANARRRLFRDAYATRIHALHFSRLWNTQLRQQALLRGLTAVSPFPAMQGVSAALAGTDLAHRRDFEDAAERYRQRFTTLMDEWDAQATRGVVSYETRYAGDAQWQAMPPLRYAAPGVRFALNAAGPDFGVLALWLAAALGGLLLSARKLTP</sequence>
<dbReference type="GO" id="GO:0140359">
    <property type="term" value="F:ABC-type transporter activity"/>
    <property type="evidence" value="ECO:0007669"/>
    <property type="project" value="InterPro"/>
</dbReference>
<feature type="transmembrane region" description="Helical" evidence="1">
    <location>
        <begin position="444"/>
        <end position="462"/>
    </location>
</feature>
<dbReference type="RefSeq" id="WP_088386956.1">
    <property type="nucleotide sequence ID" value="NZ_NIOF01000012.1"/>
</dbReference>
<feature type="transmembrane region" description="Helical" evidence="1">
    <location>
        <begin position="175"/>
        <end position="197"/>
    </location>
</feature>
<evidence type="ECO:0000313" key="3">
    <source>
        <dbReference type="Proteomes" id="UP000197468"/>
    </source>
</evidence>
<keyword evidence="3" id="KW-1185">Reference proteome</keyword>
<name>A0A246IZ78_9BURK</name>
<keyword evidence="1" id="KW-0472">Membrane</keyword>
<comment type="caution">
    <text evidence="2">The sequence shown here is derived from an EMBL/GenBank/DDBJ whole genome shotgun (WGS) entry which is preliminary data.</text>
</comment>
<dbReference type="GO" id="GO:0005886">
    <property type="term" value="C:plasma membrane"/>
    <property type="evidence" value="ECO:0007669"/>
    <property type="project" value="UniProtKB-SubCell"/>
</dbReference>
<evidence type="ECO:0008006" key="4">
    <source>
        <dbReference type="Google" id="ProtNLM"/>
    </source>
</evidence>
<protein>
    <recommendedName>
        <fullName evidence="4">ABC transporter permease</fullName>
    </recommendedName>
</protein>
<dbReference type="PANTHER" id="PTHR43471:SF1">
    <property type="entry name" value="ABC TRANSPORTER PERMEASE PROTEIN NOSY-RELATED"/>
    <property type="match status" value="1"/>
</dbReference>
<feature type="transmembrane region" description="Helical" evidence="1">
    <location>
        <begin position="203"/>
        <end position="226"/>
    </location>
</feature>
<evidence type="ECO:0000256" key="1">
    <source>
        <dbReference type="SAM" id="Phobius"/>
    </source>
</evidence>
<accession>A0A246IZ78</accession>
<organism evidence="2 3">
    <name type="scientific">Roseateles aquatilis</name>
    <dbReference type="NCBI Taxonomy" id="431061"/>
    <lineage>
        <taxon>Bacteria</taxon>
        <taxon>Pseudomonadati</taxon>
        <taxon>Pseudomonadota</taxon>
        <taxon>Betaproteobacteria</taxon>
        <taxon>Burkholderiales</taxon>
        <taxon>Sphaerotilaceae</taxon>
        <taxon>Roseateles</taxon>
    </lineage>
</organism>
<dbReference type="InterPro" id="IPR021913">
    <property type="entry name" value="DUF3526"/>
</dbReference>
<feature type="transmembrane region" description="Helical" evidence="1">
    <location>
        <begin position="129"/>
        <end position="148"/>
    </location>
</feature>
<evidence type="ECO:0000313" key="2">
    <source>
        <dbReference type="EMBL" id="OWQ85653.1"/>
    </source>
</evidence>
<dbReference type="PANTHER" id="PTHR43471">
    <property type="entry name" value="ABC TRANSPORTER PERMEASE"/>
    <property type="match status" value="1"/>
</dbReference>
<feature type="transmembrane region" description="Helical" evidence="1">
    <location>
        <begin position="238"/>
        <end position="260"/>
    </location>
</feature>
<keyword evidence="1" id="KW-0812">Transmembrane</keyword>
<gene>
    <name evidence="2" type="ORF">CDN99_21450</name>
</gene>
<dbReference type="AlphaFoldDB" id="A0A246IZ78"/>
<keyword evidence="1" id="KW-1133">Transmembrane helix</keyword>